<dbReference type="GO" id="GO:0000076">
    <property type="term" value="P:DNA replication checkpoint signaling"/>
    <property type="evidence" value="ECO:0007669"/>
    <property type="project" value="UniProtKB-UniRule"/>
</dbReference>
<dbReference type="PANTHER" id="PTHR13220">
    <property type="entry name" value="TIMELESS INTERACTING-RELATED"/>
    <property type="match status" value="1"/>
</dbReference>
<name>A0A166I2R4_9AGAM</name>
<dbReference type="AlphaFoldDB" id="A0A166I2R4"/>
<comment type="function">
    <text evidence="6">Plays an important role in the control of DNA replication and the maintenance of replication fork stability.</text>
</comment>
<keyword evidence="4 6" id="KW-0539">Nucleus</keyword>
<accession>A0A166I2R4</accession>
<reference evidence="9" key="1">
    <citation type="journal article" date="2016" name="Mol. Biol. Evol.">
        <title>Comparative Genomics of Early-Diverging Mushroom-Forming Fungi Provides Insights into the Origins of Lignocellulose Decay Capabilities.</title>
        <authorList>
            <person name="Nagy L.G."/>
            <person name="Riley R."/>
            <person name="Tritt A."/>
            <person name="Adam C."/>
            <person name="Daum C."/>
            <person name="Floudas D."/>
            <person name="Sun H."/>
            <person name="Yadav J.S."/>
            <person name="Pangilinan J."/>
            <person name="Larsson K.H."/>
            <person name="Matsuura K."/>
            <person name="Barry K."/>
            <person name="Labutti K."/>
            <person name="Kuo R."/>
            <person name="Ohm R.A."/>
            <person name="Bhattacharya S.S."/>
            <person name="Shirouzu T."/>
            <person name="Yoshinaga Y."/>
            <person name="Martin F.M."/>
            <person name="Grigoriev I.V."/>
            <person name="Hibbett D.S."/>
        </authorList>
    </citation>
    <scope>NUCLEOTIDE SEQUENCE [LARGE SCALE GENOMIC DNA]</scope>
    <source>
        <strain evidence="9">CBS 109695</strain>
    </source>
</reference>
<feature type="compositionally biased region" description="Acidic residues" evidence="7">
    <location>
        <begin position="349"/>
        <end position="363"/>
    </location>
</feature>
<dbReference type="GO" id="GO:0006974">
    <property type="term" value="P:DNA damage response"/>
    <property type="evidence" value="ECO:0007669"/>
    <property type="project" value="UniProtKB-KW"/>
</dbReference>
<comment type="similarity">
    <text evidence="2 6">Belongs to the CSM3 family.</text>
</comment>
<sequence length="423" mass="46141">MSASIEDLWDTPAEPSTPRKRSSPIPVDDDDDEPAITQRPAKRQALFLADSDDEEPLRALAPKPSAGISRQALDGMFDLDDDEGEAVPGMTPHAVTSSSPAPEGDDEGGTGKGKDKDRDEFGAKKRKKAARMDALRLVGDSGFPALIQSTQGFAPKGKGHEAEDLNRLLQVYQYWTHRMYPKTQFKDTVAAVEKLCHSRRMQVSLGVWRDEVKGLINGKKPEEADDRDILDLTSDVEPDAEPQRSQPPQSSSPPADHDMDMELDQPTRPPSSGTDFDDDEGAFDMDALLKEQEEEDLQRLRAAAAAASARVAPKQVETVGDDEMDSLWAELNDAPSASAPPPPPRAAPDEDDEMWDIMQDNEPEAAPWVPPSAPVMEEPAALPEPGQGVSEAVASTGEAQEKVVQPTAQTRPTNDDDWDDMYQ</sequence>
<dbReference type="GO" id="GO:0043111">
    <property type="term" value="P:replication fork arrest"/>
    <property type="evidence" value="ECO:0007669"/>
    <property type="project" value="TreeGrafter"/>
</dbReference>
<evidence type="ECO:0000256" key="1">
    <source>
        <dbReference type="ARBA" id="ARBA00004123"/>
    </source>
</evidence>
<feature type="compositionally biased region" description="Low complexity" evidence="7">
    <location>
        <begin position="300"/>
        <end position="312"/>
    </location>
</feature>
<evidence type="ECO:0000256" key="4">
    <source>
        <dbReference type="ARBA" id="ARBA00023242"/>
    </source>
</evidence>
<gene>
    <name evidence="9" type="ORF">FIBSPDRAFT_932793</name>
</gene>
<dbReference type="EMBL" id="KV417563">
    <property type="protein sequence ID" value="KZP19486.1"/>
    <property type="molecule type" value="Genomic_DNA"/>
</dbReference>
<dbReference type="GO" id="GO:0031297">
    <property type="term" value="P:replication fork processing"/>
    <property type="evidence" value="ECO:0007669"/>
    <property type="project" value="UniProtKB-UniRule"/>
</dbReference>
<evidence type="ECO:0000256" key="3">
    <source>
        <dbReference type="ARBA" id="ARBA00022763"/>
    </source>
</evidence>
<evidence type="ECO:0000313" key="9">
    <source>
        <dbReference type="EMBL" id="KZP19486.1"/>
    </source>
</evidence>
<dbReference type="OrthoDB" id="437078at2759"/>
<dbReference type="STRING" id="436010.A0A166I2R4"/>
<dbReference type="Pfam" id="PF07962">
    <property type="entry name" value="Swi3"/>
    <property type="match status" value="1"/>
</dbReference>
<feature type="region of interest" description="Disordered" evidence="7">
    <location>
        <begin position="218"/>
        <end position="423"/>
    </location>
</feature>
<feature type="compositionally biased region" description="Basic and acidic residues" evidence="7">
    <location>
        <begin position="218"/>
        <end position="230"/>
    </location>
</feature>
<feature type="compositionally biased region" description="Acidic residues" evidence="7">
    <location>
        <begin position="231"/>
        <end position="240"/>
    </location>
</feature>
<feature type="region of interest" description="Disordered" evidence="7">
    <location>
        <begin position="1"/>
        <end position="128"/>
    </location>
</feature>
<dbReference type="InterPro" id="IPR012923">
    <property type="entry name" value="Csm3"/>
</dbReference>
<keyword evidence="3 6" id="KW-0227">DNA damage</keyword>
<organism evidence="9">
    <name type="scientific">Athelia psychrophila</name>
    <dbReference type="NCBI Taxonomy" id="1759441"/>
    <lineage>
        <taxon>Eukaryota</taxon>
        <taxon>Fungi</taxon>
        <taxon>Dikarya</taxon>
        <taxon>Basidiomycota</taxon>
        <taxon>Agaricomycotina</taxon>
        <taxon>Agaricomycetes</taxon>
        <taxon>Agaricomycetidae</taxon>
        <taxon>Atheliales</taxon>
        <taxon>Atheliaceae</taxon>
        <taxon>Athelia</taxon>
    </lineage>
</organism>
<proteinExistence type="inferred from homology"/>
<feature type="domain" description="Chromosome segregation in meiosis protein 3" evidence="8">
    <location>
        <begin position="132"/>
        <end position="212"/>
    </location>
</feature>
<evidence type="ECO:0000256" key="5">
    <source>
        <dbReference type="ARBA" id="ARBA00023306"/>
    </source>
</evidence>
<dbReference type="PANTHER" id="PTHR13220:SF11">
    <property type="entry name" value="TIMELESS-INTERACTING PROTEIN"/>
    <property type="match status" value="1"/>
</dbReference>
<feature type="compositionally biased region" description="Low complexity" evidence="7">
    <location>
        <begin position="243"/>
        <end position="254"/>
    </location>
</feature>
<evidence type="ECO:0000256" key="7">
    <source>
        <dbReference type="SAM" id="MobiDB-lite"/>
    </source>
</evidence>
<dbReference type="InterPro" id="IPR040038">
    <property type="entry name" value="TIPIN/Csm3/Swi3"/>
</dbReference>
<feature type="compositionally biased region" description="Basic and acidic residues" evidence="7">
    <location>
        <begin position="112"/>
        <end position="123"/>
    </location>
</feature>
<dbReference type="GO" id="GO:0003677">
    <property type="term" value="F:DNA binding"/>
    <property type="evidence" value="ECO:0007669"/>
    <property type="project" value="TreeGrafter"/>
</dbReference>
<protein>
    <recommendedName>
        <fullName evidence="6">Chromosome segregation in meiosis protein</fullName>
    </recommendedName>
</protein>
<evidence type="ECO:0000259" key="8">
    <source>
        <dbReference type="Pfam" id="PF07962"/>
    </source>
</evidence>
<dbReference type="GO" id="GO:0031298">
    <property type="term" value="C:replication fork protection complex"/>
    <property type="evidence" value="ECO:0007669"/>
    <property type="project" value="TreeGrafter"/>
</dbReference>
<comment type="subcellular location">
    <subcellularLocation>
        <location evidence="1 6">Nucleus</location>
    </subcellularLocation>
</comment>
<evidence type="ECO:0000256" key="6">
    <source>
        <dbReference type="RuleBase" id="RU366049"/>
    </source>
</evidence>
<keyword evidence="5 6" id="KW-0131">Cell cycle</keyword>
<evidence type="ECO:0000256" key="2">
    <source>
        <dbReference type="ARBA" id="ARBA00006075"/>
    </source>
</evidence>